<reference evidence="2 3" key="2">
    <citation type="journal article" date="2017" name="Sci. Rep.">
        <title>Ant-infecting Ophiocordyceps genomes reveal a high diversity of potential behavioral manipulation genes and a possible major role for enterotoxins.</title>
        <authorList>
            <person name="de Bekker C."/>
            <person name="Ohm R.A."/>
            <person name="Evans H.C."/>
            <person name="Brachmann A."/>
            <person name="Hughes D.P."/>
        </authorList>
    </citation>
    <scope>NUCLEOTIDE SEQUENCE [LARGE SCALE GENOMIC DNA]</scope>
    <source>
        <strain evidence="2 3">SC16a</strain>
    </source>
</reference>
<gene>
    <name evidence="2" type="ORF">XA68_17081</name>
</gene>
<comment type="caution">
    <text evidence="2">The sequence shown here is derived from an EMBL/GenBank/DDBJ whole genome shotgun (WGS) entry which is preliminary data.</text>
</comment>
<dbReference type="Proteomes" id="UP000037136">
    <property type="component" value="Unassembled WGS sequence"/>
</dbReference>
<accession>A0A2A9P5H3</accession>
<keyword evidence="3" id="KW-1185">Reference proteome</keyword>
<reference evidence="2 3" key="1">
    <citation type="journal article" date="2015" name="BMC Genomics">
        <title>Gene expression during zombie ant biting behavior reflects the complexity underlying fungal parasitic behavioral manipulation.</title>
        <authorList>
            <person name="de Bekker C."/>
            <person name="Ohm R.A."/>
            <person name="Loreto R.G."/>
            <person name="Sebastian A."/>
            <person name="Albert I."/>
            <person name="Merrow M."/>
            <person name="Brachmann A."/>
            <person name="Hughes D.P."/>
        </authorList>
    </citation>
    <scope>NUCLEOTIDE SEQUENCE [LARGE SCALE GENOMIC DNA]</scope>
    <source>
        <strain evidence="2 3">SC16a</strain>
    </source>
</reference>
<evidence type="ECO:0000313" key="2">
    <source>
        <dbReference type="EMBL" id="PFH56086.1"/>
    </source>
</evidence>
<proteinExistence type="predicted"/>
<dbReference type="AlphaFoldDB" id="A0A2A9P5H3"/>
<organism evidence="2 3">
    <name type="scientific">Ophiocordyceps unilateralis</name>
    <name type="common">Zombie-ant fungus</name>
    <name type="synonym">Torrubia unilateralis</name>
    <dbReference type="NCBI Taxonomy" id="268505"/>
    <lineage>
        <taxon>Eukaryota</taxon>
        <taxon>Fungi</taxon>
        <taxon>Dikarya</taxon>
        <taxon>Ascomycota</taxon>
        <taxon>Pezizomycotina</taxon>
        <taxon>Sordariomycetes</taxon>
        <taxon>Hypocreomycetidae</taxon>
        <taxon>Hypocreales</taxon>
        <taxon>Ophiocordycipitaceae</taxon>
        <taxon>Ophiocordyceps</taxon>
    </lineage>
</organism>
<name>A0A2A9P5H3_OPHUN</name>
<evidence type="ECO:0000313" key="3">
    <source>
        <dbReference type="Proteomes" id="UP000037136"/>
    </source>
</evidence>
<sequence length="172" mass="19589">MTLDDNEPHYPPPPISWLPALDIDEGWLISRWDRFNSLQFANKVLLSRDKSANPSSIDALTGLSYNPIDSRLAEARRIMDMYARETINELFRPAPESKRIAVDNLMYEVLDYLSMFFGEVLTEEEDDDGWKKRIDKLIMPPPSFHCRAPVDAKSPLFPPPDDGSATSSSTEK</sequence>
<feature type="region of interest" description="Disordered" evidence="1">
    <location>
        <begin position="145"/>
        <end position="172"/>
    </location>
</feature>
<dbReference type="EMBL" id="LAZP02000666">
    <property type="protein sequence ID" value="PFH56086.1"/>
    <property type="molecule type" value="Genomic_DNA"/>
</dbReference>
<evidence type="ECO:0000256" key="1">
    <source>
        <dbReference type="SAM" id="MobiDB-lite"/>
    </source>
</evidence>
<protein>
    <submittedName>
        <fullName evidence="2">Uncharacterized protein</fullName>
    </submittedName>
</protein>